<evidence type="ECO:0000256" key="3">
    <source>
        <dbReference type="ARBA" id="ARBA00022692"/>
    </source>
</evidence>
<evidence type="ECO:0000256" key="4">
    <source>
        <dbReference type="ARBA" id="ARBA00022989"/>
    </source>
</evidence>
<evidence type="ECO:0000256" key="2">
    <source>
        <dbReference type="ARBA" id="ARBA00022448"/>
    </source>
</evidence>
<dbReference type="SUPFAM" id="SSF103473">
    <property type="entry name" value="MFS general substrate transporter"/>
    <property type="match status" value="1"/>
</dbReference>
<feature type="transmembrane region" description="Helical" evidence="6">
    <location>
        <begin position="275"/>
        <end position="296"/>
    </location>
</feature>
<dbReference type="GO" id="GO:0022857">
    <property type="term" value="F:transmembrane transporter activity"/>
    <property type="evidence" value="ECO:0007669"/>
    <property type="project" value="InterPro"/>
</dbReference>
<dbReference type="InterPro" id="IPR020846">
    <property type="entry name" value="MFS_dom"/>
</dbReference>
<dbReference type="RefSeq" id="WP_275468282.1">
    <property type="nucleotide sequence ID" value="NZ_CP110232.1"/>
</dbReference>
<feature type="transmembrane region" description="Helical" evidence="6">
    <location>
        <begin position="374"/>
        <end position="398"/>
    </location>
</feature>
<dbReference type="InterPro" id="IPR036259">
    <property type="entry name" value="MFS_trans_sf"/>
</dbReference>
<feature type="transmembrane region" description="Helical" evidence="6">
    <location>
        <begin position="139"/>
        <end position="163"/>
    </location>
</feature>
<dbReference type="CDD" id="cd17321">
    <property type="entry name" value="MFS_MMR_MDR_like"/>
    <property type="match status" value="1"/>
</dbReference>
<gene>
    <name evidence="8" type="ORF">OL234_05690</name>
</gene>
<evidence type="ECO:0000259" key="7">
    <source>
        <dbReference type="PROSITE" id="PS50850"/>
    </source>
</evidence>
<sequence>MSLNNKKVEEIKKWLCLAIILLPNLMISLNTYMLQVALPMIQKEIIASFSEAQMILSGYALGLSATLIVCGKLGDLFGQKRLLKWGVIGFMLTAVLGSIAQSAWQLIFIRLLQGIFGACIQPQVLVLMRSNFKKEEHSLVFAIYGALTGIGFTFGLILGGLIMHLNLWNLSWRNIFLINIPFCFLILVGLGLVSESTNLKKDAIDYTGAIILMIGVTLIAYELFYFKIRQSASTSLLIILCGIGMIGYFIKHEKRMVKLKKTVLLDMIIFKQVGFTWGLLTILAVYINMFGYFFLITYYSQWRLNYDVLLTSLVFLPLGIGFILSSLWSAKLLRLLQKKLLYLGVTLMLFSVLALSFWSYYYGELLTPVGLLALSGYGIGLGMSTTPLVGLVLNCLPFKFSGIGGGLLNTIMYFANMLGVCLIGIIFNYGINLLSVSEKSNNMAIQKSFSYSLLVVCIFIMLTQILVFLFFKKTENKL</sequence>
<comment type="subcellular location">
    <subcellularLocation>
        <location evidence="1">Cell membrane</location>
        <topology evidence="1">Multi-pass membrane protein</topology>
    </subcellularLocation>
</comment>
<evidence type="ECO:0000256" key="5">
    <source>
        <dbReference type="ARBA" id="ARBA00023136"/>
    </source>
</evidence>
<feature type="transmembrane region" description="Helical" evidence="6">
    <location>
        <begin position="175"/>
        <end position="194"/>
    </location>
</feature>
<feature type="transmembrane region" description="Helical" evidence="6">
    <location>
        <begin position="410"/>
        <end position="431"/>
    </location>
</feature>
<dbReference type="AlphaFoldDB" id="A0AAF0I5Z2"/>
<keyword evidence="3 6" id="KW-0812">Transmembrane</keyword>
<feature type="transmembrane region" description="Helical" evidence="6">
    <location>
        <begin position="206"/>
        <end position="226"/>
    </location>
</feature>
<feature type="domain" description="Major facilitator superfamily (MFS) profile" evidence="7">
    <location>
        <begin position="16"/>
        <end position="475"/>
    </location>
</feature>
<evidence type="ECO:0000313" key="9">
    <source>
        <dbReference type="Proteomes" id="UP001179647"/>
    </source>
</evidence>
<feature type="transmembrane region" description="Helical" evidence="6">
    <location>
        <begin position="308"/>
        <end position="328"/>
    </location>
</feature>
<dbReference type="PANTHER" id="PTHR42718">
    <property type="entry name" value="MAJOR FACILITATOR SUPERFAMILY MULTIDRUG TRANSPORTER MFSC"/>
    <property type="match status" value="1"/>
</dbReference>
<dbReference type="Pfam" id="PF07690">
    <property type="entry name" value="MFS_1"/>
    <property type="match status" value="1"/>
</dbReference>
<reference evidence="8" key="1">
    <citation type="submission" date="2022-10" db="EMBL/GenBank/DDBJ databases">
        <title>Vagococcus sp. isolated from poultry meat.</title>
        <authorList>
            <person name="Johansson P."/>
            <person name="Bjorkroth J."/>
        </authorList>
    </citation>
    <scope>NUCLEOTIDE SEQUENCE</scope>
    <source>
        <strain evidence="8">STAA11</strain>
    </source>
</reference>
<feature type="transmembrane region" description="Helical" evidence="6">
    <location>
        <begin position="52"/>
        <end position="70"/>
    </location>
</feature>
<evidence type="ECO:0000256" key="1">
    <source>
        <dbReference type="ARBA" id="ARBA00004651"/>
    </source>
</evidence>
<feature type="transmembrane region" description="Helical" evidence="6">
    <location>
        <begin position="232"/>
        <end position="250"/>
    </location>
</feature>
<feature type="transmembrane region" description="Helical" evidence="6">
    <location>
        <begin position="451"/>
        <end position="471"/>
    </location>
</feature>
<feature type="transmembrane region" description="Helical" evidence="6">
    <location>
        <begin position="340"/>
        <end position="362"/>
    </location>
</feature>
<dbReference type="PANTHER" id="PTHR42718:SF39">
    <property type="entry name" value="ACTINORHODIN TRANSPORTER-RELATED"/>
    <property type="match status" value="1"/>
</dbReference>
<dbReference type="InterPro" id="IPR011701">
    <property type="entry name" value="MFS"/>
</dbReference>
<evidence type="ECO:0000313" key="8">
    <source>
        <dbReference type="EMBL" id="WEG72479.1"/>
    </source>
</evidence>
<dbReference type="Gene3D" id="1.20.1250.20">
    <property type="entry name" value="MFS general substrate transporter like domains"/>
    <property type="match status" value="1"/>
</dbReference>
<dbReference type="PROSITE" id="PS50850">
    <property type="entry name" value="MFS"/>
    <property type="match status" value="1"/>
</dbReference>
<accession>A0AAF0I5Z2</accession>
<keyword evidence="5 6" id="KW-0472">Membrane</keyword>
<name>A0AAF0I5Z2_9ENTE</name>
<keyword evidence="4 6" id="KW-1133">Transmembrane helix</keyword>
<dbReference type="GO" id="GO:0005886">
    <property type="term" value="C:plasma membrane"/>
    <property type="evidence" value="ECO:0007669"/>
    <property type="project" value="UniProtKB-SubCell"/>
</dbReference>
<feature type="transmembrane region" description="Helical" evidence="6">
    <location>
        <begin position="14"/>
        <end position="32"/>
    </location>
</feature>
<dbReference type="PRINTS" id="PR01036">
    <property type="entry name" value="TCRTETB"/>
</dbReference>
<dbReference type="EMBL" id="CP110232">
    <property type="protein sequence ID" value="WEG72479.1"/>
    <property type="molecule type" value="Genomic_DNA"/>
</dbReference>
<dbReference type="Gene3D" id="1.20.1720.10">
    <property type="entry name" value="Multidrug resistance protein D"/>
    <property type="match status" value="1"/>
</dbReference>
<keyword evidence="2" id="KW-0813">Transport</keyword>
<dbReference type="KEGG" id="vie:OL234_05690"/>
<organism evidence="8 9">
    <name type="scientific">Vagococcus intermedius</name>
    <dbReference type="NCBI Taxonomy" id="2991418"/>
    <lineage>
        <taxon>Bacteria</taxon>
        <taxon>Bacillati</taxon>
        <taxon>Bacillota</taxon>
        <taxon>Bacilli</taxon>
        <taxon>Lactobacillales</taxon>
        <taxon>Enterococcaceae</taxon>
        <taxon>Vagococcus</taxon>
    </lineage>
</organism>
<evidence type="ECO:0000256" key="6">
    <source>
        <dbReference type="SAM" id="Phobius"/>
    </source>
</evidence>
<feature type="transmembrane region" description="Helical" evidence="6">
    <location>
        <begin position="82"/>
        <end position="101"/>
    </location>
</feature>
<keyword evidence="9" id="KW-1185">Reference proteome</keyword>
<dbReference type="Proteomes" id="UP001179647">
    <property type="component" value="Chromosome"/>
</dbReference>
<proteinExistence type="predicted"/>
<protein>
    <submittedName>
        <fullName evidence="8">MFS transporter</fullName>
    </submittedName>
</protein>